<dbReference type="Gene3D" id="1.10.10.1250">
    <property type="entry name" value="RNA polymerase, subunit delta, N-terminal domain"/>
    <property type="match status" value="1"/>
</dbReference>
<dbReference type="InterPro" id="IPR038087">
    <property type="entry name" value="RNAP_delta_N_dom_sf"/>
</dbReference>
<dbReference type="STRING" id="472759.Nhal_2309"/>
<evidence type="ECO:0000313" key="2">
    <source>
        <dbReference type="Proteomes" id="UP000001844"/>
    </source>
</evidence>
<reference evidence="2" key="1">
    <citation type="submission" date="2010-04" db="EMBL/GenBank/DDBJ databases">
        <title>Complete genome sequence of Nitrosococcus halophilus Nc4, a salt-adapted, aerobic obligate ammonia-oxidizing sulfur purple bacterium.</title>
        <authorList>
            <consortium name="US DOE Joint Genome Institute"/>
            <person name="Campbell M.A."/>
            <person name="Malfatti S.A."/>
            <person name="Chain P.S.G."/>
            <person name="Heidelberg J.F."/>
            <person name="Ward B.B."/>
            <person name="Klotz M.G."/>
        </authorList>
    </citation>
    <scope>NUCLEOTIDE SEQUENCE [LARGE SCALE GENOMIC DNA]</scope>
    <source>
        <strain evidence="2">Nc4</strain>
    </source>
</reference>
<evidence type="ECO:0000313" key="1">
    <source>
        <dbReference type="EMBL" id="ADE15397.1"/>
    </source>
</evidence>
<proteinExistence type="predicted"/>
<gene>
    <name evidence="1" type="ordered locus">Nhal_2309</name>
</gene>
<dbReference type="EMBL" id="CP001798">
    <property type="protein sequence ID" value="ADE15397.1"/>
    <property type="molecule type" value="Genomic_DNA"/>
</dbReference>
<dbReference type="HOGENOM" id="CLU_2554816_0_0_6"/>
<name>D5BV47_NITHN</name>
<protein>
    <submittedName>
        <fullName evidence="1">Uncharacterized protein</fullName>
    </submittedName>
</protein>
<organism evidence="1 2">
    <name type="scientific">Nitrosococcus halophilus (strain Nc4)</name>
    <dbReference type="NCBI Taxonomy" id="472759"/>
    <lineage>
        <taxon>Bacteria</taxon>
        <taxon>Pseudomonadati</taxon>
        <taxon>Pseudomonadota</taxon>
        <taxon>Gammaproteobacteria</taxon>
        <taxon>Chromatiales</taxon>
        <taxon>Chromatiaceae</taxon>
        <taxon>Nitrosococcus</taxon>
    </lineage>
</organism>
<dbReference type="KEGG" id="nhl:Nhal_2309"/>
<dbReference type="Proteomes" id="UP000001844">
    <property type="component" value="Chromosome"/>
</dbReference>
<keyword evidence="2" id="KW-1185">Reference proteome</keyword>
<accession>D5BV47</accession>
<dbReference type="AlphaFoldDB" id="D5BV47"/>
<sequence>MTCEEIEVDDDLISIKFNCLKSAADKAYRLLSSKNKPLHYSELCKEINLLEQSLSKTSKLMNLQFLRPEIPISDIKKFIVTT</sequence>